<name>A0A367F578_9ACTN</name>
<protein>
    <submittedName>
        <fullName evidence="2">Uncharacterized protein</fullName>
    </submittedName>
</protein>
<comment type="caution">
    <text evidence="2">The sequence shown here is derived from an EMBL/GenBank/DDBJ whole genome shotgun (WGS) entry which is preliminary data.</text>
</comment>
<keyword evidence="3" id="KW-1185">Reference proteome</keyword>
<evidence type="ECO:0000256" key="1">
    <source>
        <dbReference type="SAM" id="MobiDB-lite"/>
    </source>
</evidence>
<organism evidence="2 3">
    <name type="scientific">Streptomyces diacarni</name>
    <dbReference type="NCBI Taxonomy" id="2800381"/>
    <lineage>
        <taxon>Bacteria</taxon>
        <taxon>Bacillati</taxon>
        <taxon>Actinomycetota</taxon>
        <taxon>Actinomycetes</taxon>
        <taxon>Kitasatosporales</taxon>
        <taxon>Streptomycetaceae</taxon>
        <taxon>Streptomyces</taxon>
    </lineage>
</organism>
<accession>A0A367F578</accession>
<dbReference type="AlphaFoldDB" id="A0A367F578"/>
<dbReference type="EMBL" id="QOIN01000036">
    <property type="protein sequence ID" value="RCG25504.1"/>
    <property type="molecule type" value="Genomic_DNA"/>
</dbReference>
<evidence type="ECO:0000313" key="2">
    <source>
        <dbReference type="EMBL" id="RCG25504.1"/>
    </source>
</evidence>
<sequence length="115" mass="12051">MTGHDDGDAPEAPPPATGPAVPTVGSAVRDPARDRVGVVMAAEGPRLQLRPLGGGREWDADPDRVRLLTHAELLSARVAEVNARSRGRLERGGLSATPPPHAARFLGRRARGDGI</sequence>
<dbReference type="Proteomes" id="UP000252914">
    <property type="component" value="Unassembled WGS sequence"/>
</dbReference>
<feature type="region of interest" description="Disordered" evidence="1">
    <location>
        <begin position="1"/>
        <end position="29"/>
    </location>
</feature>
<proteinExistence type="predicted"/>
<gene>
    <name evidence="2" type="ORF">DTL70_08920</name>
</gene>
<dbReference type="RefSeq" id="WP_114021333.1">
    <property type="nucleotide sequence ID" value="NZ_QOIN01000036.1"/>
</dbReference>
<evidence type="ECO:0000313" key="3">
    <source>
        <dbReference type="Proteomes" id="UP000252914"/>
    </source>
</evidence>
<feature type="region of interest" description="Disordered" evidence="1">
    <location>
        <begin position="84"/>
        <end position="115"/>
    </location>
</feature>
<reference evidence="2 3" key="1">
    <citation type="submission" date="2018-06" db="EMBL/GenBank/DDBJ databases">
        <title>Streptomyces reniochalinae sp. nov. and Streptomyces diacarnus sp. nov. from marine sponges.</title>
        <authorList>
            <person name="Li L."/>
        </authorList>
    </citation>
    <scope>NUCLEOTIDE SEQUENCE [LARGE SCALE GENOMIC DNA]</scope>
    <source>
        <strain evidence="2 3">LHW51701</strain>
    </source>
</reference>